<accession>A0ABS5FVJ2</accession>
<gene>
    <name evidence="2" type="ORF">JQ615_36400</name>
</gene>
<name>A0ABS5FVJ2_9BRAD</name>
<evidence type="ECO:0000313" key="3">
    <source>
        <dbReference type="Proteomes" id="UP001315278"/>
    </source>
</evidence>
<evidence type="ECO:0000313" key="2">
    <source>
        <dbReference type="EMBL" id="MBR0800857.1"/>
    </source>
</evidence>
<comment type="caution">
    <text evidence="2">The sequence shown here is derived from an EMBL/GenBank/DDBJ whole genome shotgun (WGS) entry which is preliminary data.</text>
</comment>
<feature type="region of interest" description="Disordered" evidence="1">
    <location>
        <begin position="1"/>
        <end position="60"/>
    </location>
</feature>
<reference evidence="3" key="1">
    <citation type="journal article" date="2021" name="ISME J.">
        <title>Evolutionary origin and ecological implication of a unique nif island in free-living Bradyrhizobium lineages.</title>
        <authorList>
            <person name="Tao J."/>
        </authorList>
    </citation>
    <scope>NUCLEOTIDE SEQUENCE [LARGE SCALE GENOMIC DNA]</scope>
    <source>
        <strain evidence="3">SZCCT0434</strain>
    </source>
</reference>
<protein>
    <submittedName>
        <fullName evidence="2">Uncharacterized protein</fullName>
    </submittedName>
</protein>
<proteinExistence type="predicted"/>
<evidence type="ECO:0000256" key="1">
    <source>
        <dbReference type="SAM" id="MobiDB-lite"/>
    </source>
</evidence>
<dbReference type="EMBL" id="JAFCJH010000064">
    <property type="protein sequence ID" value="MBR0800857.1"/>
    <property type="molecule type" value="Genomic_DNA"/>
</dbReference>
<dbReference type="RefSeq" id="WP_212495099.1">
    <property type="nucleotide sequence ID" value="NZ_JAFCJH010000064.1"/>
</dbReference>
<dbReference type="Proteomes" id="UP001315278">
    <property type="component" value="Unassembled WGS sequence"/>
</dbReference>
<keyword evidence="3" id="KW-1185">Reference proteome</keyword>
<organism evidence="2 3">
    <name type="scientific">Bradyrhizobium jicamae</name>
    <dbReference type="NCBI Taxonomy" id="280332"/>
    <lineage>
        <taxon>Bacteria</taxon>
        <taxon>Pseudomonadati</taxon>
        <taxon>Pseudomonadota</taxon>
        <taxon>Alphaproteobacteria</taxon>
        <taxon>Hyphomicrobiales</taxon>
        <taxon>Nitrobacteraceae</taxon>
        <taxon>Bradyrhizobium</taxon>
    </lineage>
</organism>
<sequence>MSNLTRFPGSRERETKPADGSSAVIAKFPYNVSGRAQSRKPRRSKNGTPEERAAKLAAGIPFEAPRRRPVRELNGKDWDELLRVIGPEHRESFVADAWKLVNRYWRKL</sequence>